<evidence type="ECO:0000313" key="1">
    <source>
        <dbReference type="EMBL" id="KAF6400505.1"/>
    </source>
</evidence>
<reference evidence="1 2" key="1">
    <citation type="journal article" date="2020" name="Nature">
        <title>Six reference-quality genomes reveal evolution of bat adaptations.</title>
        <authorList>
            <person name="Jebb D."/>
            <person name="Huang Z."/>
            <person name="Pippel M."/>
            <person name="Hughes G.M."/>
            <person name="Lavrichenko K."/>
            <person name="Devanna P."/>
            <person name="Winkler S."/>
            <person name="Jermiin L.S."/>
            <person name="Skirmuntt E.C."/>
            <person name="Katzourakis A."/>
            <person name="Burkitt-Gray L."/>
            <person name="Ray D.A."/>
            <person name="Sullivan K.A.M."/>
            <person name="Roscito J.G."/>
            <person name="Kirilenko B.M."/>
            <person name="Davalos L.M."/>
            <person name="Corthals A.P."/>
            <person name="Power M.L."/>
            <person name="Jones G."/>
            <person name="Ransome R.D."/>
            <person name="Dechmann D.K.N."/>
            <person name="Locatelli A.G."/>
            <person name="Puechmaille S.J."/>
            <person name="Fedrigo O."/>
            <person name="Jarvis E.D."/>
            <person name="Hiller M."/>
            <person name="Vernes S.C."/>
            <person name="Myers E.W."/>
            <person name="Teeling E.C."/>
        </authorList>
    </citation>
    <scope>NUCLEOTIDE SEQUENCE [LARGE SCALE GENOMIC DNA]</scope>
    <source>
        <strain evidence="1">MRouAeg1</strain>
        <tissue evidence="1">Muscle</tissue>
    </source>
</reference>
<protein>
    <submittedName>
        <fullName evidence="1">Uncharacterized protein</fullName>
    </submittedName>
</protein>
<sequence length="266" mass="30171">MASVAYREPISTTVGKRMIVTGPDYKKDYLPKIHQHMSYVGEKRPALEKTGDLRYLWRPASHTSFPIKHRHEYVGEIGWGIPEHNFINKTRLESGFHIKYKEISQAAVDKLSHRYQNPWQPRPPIMDMLGRFSRGSMAWRMGDYETTGERNSRGSVLVRKSKAAAVPGVPAPPKPKLPKKQEFAIHAGSPRRHLYCGLASRVRIDQSTFITTYGILSKLHGSLPPTDPAHYVSVTLTHRVNQKCPYVSKTPLLKIAEMYNELVSAA</sequence>
<dbReference type="EMBL" id="JACASE010000016">
    <property type="protein sequence ID" value="KAF6400505.1"/>
    <property type="molecule type" value="Genomic_DNA"/>
</dbReference>
<name>A0A7J8BQ15_ROUAE</name>
<accession>A0A7J8BQ15</accession>
<dbReference type="PANTHER" id="PTHR34833:SF1">
    <property type="entry name" value="GENE, 17359-RELATED"/>
    <property type="match status" value="1"/>
</dbReference>
<dbReference type="Pfam" id="PF15123">
    <property type="entry name" value="DUF4562"/>
    <property type="match status" value="1"/>
</dbReference>
<comment type="caution">
    <text evidence="1">The sequence shown here is derived from an EMBL/GenBank/DDBJ whole genome shotgun (WGS) entry which is preliminary data.</text>
</comment>
<dbReference type="PANTHER" id="PTHR34833">
    <property type="entry name" value="GENE, 17359-RELATED"/>
    <property type="match status" value="1"/>
</dbReference>
<organism evidence="1 2">
    <name type="scientific">Rousettus aegyptiacus</name>
    <name type="common">Egyptian fruit bat</name>
    <name type="synonym">Pteropus aegyptiacus</name>
    <dbReference type="NCBI Taxonomy" id="9407"/>
    <lineage>
        <taxon>Eukaryota</taxon>
        <taxon>Metazoa</taxon>
        <taxon>Chordata</taxon>
        <taxon>Craniata</taxon>
        <taxon>Vertebrata</taxon>
        <taxon>Euteleostomi</taxon>
        <taxon>Mammalia</taxon>
        <taxon>Eutheria</taxon>
        <taxon>Laurasiatheria</taxon>
        <taxon>Chiroptera</taxon>
        <taxon>Yinpterochiroptera</taxon>
        <taxon>Pteropodoidea</taxon>
        <taxon>Pteropodidae</taxon>
        <taxon>Rousettinae</taxon>
        <taxon>Rousettus</taxon>
    </lineage>
</organism>
<keyword evidence="2" id="KW-1185">Reference proteome</keyword>
<evidence type="ECO:0000313" key="2">
    <source>
        <dbReference type="Proteomes" id="UP000593571"/>
    </source>
</evidence>
<dbReference type="Proteomes" id="UP000593571">
    <property type="component" value="Unassembled WGS sequence"/>
</dbReference>
<proteinExistence type="predicted"/>
<dbReference type="AlphaFoldDB" id="A0A7J8BQ15"/>
<dbReference type="InterPro" id="IPR027814">
    <property type="entry name" value="DUF4562"/>
</dbReference>
<gene>
    <name evidence="1" type="ORF">HJG63_001875</name>
</gene>